<organism evidence="1 2">
    <name type="scientific">Pseudomonas fluorescens</name>
    <dbReference type="NCBI Taxonomy" id="294"/>
    <lineage>
        <taxon>Bacteria</taxon>
        <taxon>Pseudomonadati</taxon>
        <taxon>Pseudomonadota</taxon>
        <taxon>Gammaproteobacteria</taxon>
        <taxon>Pseudomonadales</taxon>
        <taxon>Pseudomonadaceae</taxon>
        <taxon>Pseudomonas</taxon>
    </lineage>
</organism>
<accession>A0A109KRV1</accession>
<gene>
    <name evidence="1" type="ORF">PFL603g_03150</name>
</gene>
<dbReference type="AlphaFoldDB" id="A0A109KRV1"/>
<comment type="caution">
    <text evidence="1">The sequence shown here is derived from an EMBL/GenBank/DDBJ whole genome shotgun (WGS) entry which is preliminary data.</text>
</comment>
<dbReference type="RefSeq" id="WP_060766059.1">
    <property type="nucleotide sequence ID" value="NZ_LCYC01000041.1"/>
</dbReference>
<dbReference type="EMBL" id="LCYC01000041">
    <property type="protein sequence ID" value="KWV74236.1"/>
    <property type="molecule type" value="Genomic_DNA"/>
</dbReference>
<proteinExistence type="predicted"/>
<sequence length="69" mass="7801">MAINVDQVNAMEAWFALRNNPTFISATPEERYETRLALADDLKQQGLINEGEWRELTEEAVAAYADELG</sequence>
<name>A0A109KRV1_PSEFL</name>
<reference evidence="1 2" key="1">
    <citation type="submission" date="2015-05" db="EMBL/GenBank/DDBJ databases">
        <title>A genomic and transcriptomic approach to investigate the blue pigment phenotype in Pseudomonas fluorescens.</title>
        <authorList>
            <person name="Andreani N.A."/>
            <person name="Cardazzo B."/>
        </authorList>
    </citation>
    <scope>NUCLEOTIDE SEQUENCE [LARGE SCALE GENOMIC DNA]</scope>
    <source>
        <strain evidence="1 2">Ps_40</strain>
    </source>
</reference>
<evidence type="ECO:0000313" key="1">
    <source>
        <dbReference type="EMBL" id="KWV74236.1"/>
    </source>
</evidence>
<evidence type="ECO:0000313" key="2">
    <source>
        <dbReference type="Proteomes" id="UP000063434"/>
    </source>
</evidence>
<dbReference type="Proteomes" id="UP000063434">
    <property type="component" value="Unassembled WGS sequence"/>
</dbReference>
<protein>
    <submittedName>
        <fullName evidence="1">Uncharacterized protein</fullName>
    </submittedName>
</protein>
<dbReference type="PATRIC" id="fig|294.195.peg.3367"/>